<evidence type="ECO:0000256" key="3">
    <source>
        <dbReference type="ARBA" id="ARBA00023015"/>
    </source>
</evidence>
<dbReference type="GO" id="GO:0005634">
    <property type="term" value="C:nucleus"/>
    <property type="evidence" value="ECO:0007669"/>
    <property type="project" value="UniProtKB-SubCell"/>
</dbReference>
<keyword evidence="2" id="KW-0156">Chromatin regulator</keyword>
<reference evidence="8" key="1">
    <citation type="submission" date="2020-04" db="EMBL/GenBank/DDBJ databases">
        <authorList>
            <person name="Neveu A P."/>
        </authorList>
    </citation>
    <scope>NUCLEOTIDE SEQUENCE</scope>
    <source>
        <tissue evidence="8">Whole embryo</tissue>
    </source>
</reference>
<feature type="region of interest" description="Disordered" evidence="6">
    <location>
        <begin position="354"/>
        <end position="378"/>
    </location>
</feature>
<dbReference type="InterPro" id="IPR026541">
    <property type="entry name" value="MRG_dom"/>
</dbReference>
<dbReference type="InterPro" id="IPR008676">
    <property type="entry name" value="MRG"/>
</dbReference>
<dbReference type="InterPro" id="IPR038217">
    <property type="entry name" value="MRG_C_sf"/>
</dbReference>
<evidence type="ECO:0000256" key="2">
    <source>
        <dbReference type="ARBA" id="ARBA00022853"/>
    </source>
</evidence>
<name>A0A6F9DKR2_9ASCI</name>
<dbReference type="SUPFAM" id="SSF54160">
    <property type="entry name" value="Chromo domain-like"/>
    <property type="match status" value="1"/>
</dbReference>
<dbReference type="FunFam" id="2.30.30.140:FF:000042">
    <property type="entry name" value="male-specific lethal 3 homolog"/>
    <property type="match status" value="1"/>
</dbReference>
<organism evidence="8">
    <name type="scientific">Phallusia mammillata</name>
    <dbReference type="NCBI Taxonomy" id="59560"/>
    <lineage>
        <taxon>Eukaryota</taxon>
        <taxon>Metazoa</taxon>
        <taxon>Chordata</taxon>
        <taxon>Tunicata</taxon>
        <taxon>Ascidiacea</taxon>
        <taxon>Phlebobranchia</taxon>
        <taxon>Ascidiidae</taxon>
        <taxon>Phallusia</taxon>
    </lineage>
</organism>
<dbReference type="GO" id="GO:0006355">
    <property type="term" value="P:regulation of DNA-templated transcription"/>
    <property type="evidence" value="ECO:0007669"/>
    <property type="project" value="InterPro"/>
</dbReference>
<dbReference type="GO" id="GO:0035267">
    <property type="term" value="C:NuA4 histone acetyltransferase complex"/>
    <property type="evidence" value="ECO:0007669"/>
    <property type="project" value="TreeGrafter"/>
</dbReference>
<dbReference type="InterPro" id="IPR016197">
    <property type="entry name" value="Chromo-like_dom_sf"/>
</dbReference>
<evidence type="ECO:0000256" key="5">
    <source>
        <dbReference type="ARBA" id="ARBA00023242"/>
    </source>
</evidence>
<evidence type="ECO:0000259" key="7">
    <source>
        <dbReference type="SMART" id="SM00298"/>
    </source>
</evidence>
<evidence type="ECO:0000256" key="1">
    <source>
        <dbReference type="ARBA" id="ARBA00004123"/>
    </source>
</evidence>
<evidence type="ECO:0000313" key="8">
    <source>
        <dbReference type="EMBL" id="CAB3264032.1"/>
    </source>
</evidence>
<dbReference type="PANTHER" id="PTHR10880">
    <property type="entry name" value="MORTALITY FACTOR 4-LIKE PROTEIN"/>
    <property type="match status" value="1"/>
</dbReference>
<feature type="compositionally biased region" description="Polar residues" evidence="6">
    <location>
        <begin position="117"/>
        <end position="126"/>
    </location>
</feature>
<keyword evidence="4" id="KW-0804">Transcription</keyword>
<accession>A0A6F9DKR2</accession>
<sequence>MKPKFAVGERVLCFEPDRSKARVLYDAKILDVDFVRDGKSKKEPEYKVHFQGWNSAWDRWADETYVLKNNEENKKLQRKLARRAIRQLKVHGRKKVHLPGVASVLKNPPLDDESSDSDCSINSDQMRTLLPDDMVESDSSCQSPQIKRRRRRSTATSKKSDDTPGCSNETFFPDVTTMQSAPPTPVMFTRKPLQIDIPYSLLQRLQDDAIMVKNRNMLVELPAKLNIVQILENYVKYFALNIAYLPSSEKHLKVSQTSMETPPPDKNLNLCKETCEDIRIVFDFMLPIILLYYCERNQCKDLAAKAVIESKPCKQEEPRKPVVETTPLKGGSIKDNNTAFNVEQPVIKAPVAEPQPITTSNKKKKLSPLAKGKPRKKTAEEQIIEETHMYLIPDQPKLDRTGLANDSQGRRRSSRLSHHLYSPENSHDEMVISPPMSPESNTTETETAAVDRTSHNLVQDKPQNDVAISVETVVFLRPPTNHKHGVHIQDHGSNSPLPLLCRQKDRYSCTSDKITPTEMCQEAYVGSAGDDVKRAVQLSQVWKWKLVSQDYRPSDGANVPCSMIYGIHHFLRLFVKLPDIFARMNIPDHKMKVIIKHLHQMLKFIAEYEREIFSYSGAYVKSATT</sequence>
<dbReference type="GO" id="GO:0072487">
    <property type="term" value="C:MSL complex"/>
    <property type="evidence" value="ECO:0007669"/>
    <property type="project" value="TreeGrafter"/>
</dbReference>
<proteinExistence type="evidence at transcript level"/>
<dbReference type="InterPro" id="IPR053820">
    <property type="entry name" value="MSL3_chromo-like"/>
</dbReference>
<dbReference type="Gene3D" id="1.10.274.30">
    <property type="entry name" value="MRG domain"/>
    <property type="match status" value="2"/>
</dbReference>
<dbReference type="GO" id="GO:0006325">
    <property type="term" value="P:chromatin organization"/>
    <property type="evidence" value="ECO:0007669"/>
    <property type="project" value="UniProtKB-KW"/>
</dbReference>
<feature type="compositionally biased region" description="Polar residues" evidence="6">
    <location>
        <begin position="165"/>
        <end position="178"/>
    </location>
</feature>
<dbReference type="EMBL" id="LR788170">
    <property type="protein sequence ID" value="CAB3264032.1"/>
    <property type="molecule type" value="mRNA"/>
</dbReference>
<dbReference type="Pfam" id="PF22732">
    <property type="entry name" value="MSL3_chromo-like"/>
    <property type="match status" value="1"/>
</dbReference>
<dbReference type="SMART" id="SM00298">
    <property type="entry name" value="CHROMO"/>
    <property type="match status" value="1"/>
</dbReference>
<comment type="subcellular location">
    <subcellularLocation>
        <location evidence="1">Nucleus</location>
    </subcellularLocation>
</comment>
<feature type="compositionally biased region" description="Basic residues" evidence="6">
    <location>
        <begin position="361"/>
        <end position="376"/>
    </location>
</feature>
<protein>
    <submittedName>
        <fullName evidence="8">Male-specific lethal 3-like</fullName>
    </submittedName>
</protein>
<feature type="region of interest" description="Disordered" evidence="6">
    <location>
        <begin position="99"/>
        <end position="178"/>
    </location>
</feature>
<dbReference type="PANTHER" id="PTHR10880:SF15">
    <property type="entry name" value="MSL COMPLEX SUBUNIT 3"/>
    <property type="match status" value="1"/>
</dbReference>
<dbReference type="InterPro" id="IPR000953">
    <property type="entry name" value="Chromo/chromo_shadow_dom"/>
</dbReference>
<gene>
    <name evidence="8" type="primary">Msl3</name>
</gene>
<dbReference type="AlphaFoldDB" id="A0A6F9DKR2"/>
<feature type="region of interest" description="Disordered" evidence="6">
    <location>
        <begin position="397"/>
        <end position="442"/>
    </location>
</feature>
<evidence type="ECO:0000256" key="6">
    <source>
        <dbReference type="SAM" id="MobiDB-lite"/>
    </source>
</evidence>
<evidence type="ECO:0000256" key="4">
    <source>
        <dbReference type="ARBA" id="ARBA00023163"/>
    </source>
</evidence>
<feature type="domain" description="Chromo" evidence="7">
    <location>
        <begin position="24"/>
        <end position="84"/>
    </location>
</feature>
<keyword evidence="5" id="KW-0539">Nucleus</keyword>
<dbReference type="PROSITE" id="PS51640">
    <property type="entry name" value="MRG"/>
    <property type="match status" value="1"/>
</dbReference>
<keyword evidence="3" id="KW-0805">Transcription regulation</keyword>
<dbReference type="Pfam" id="PF05712">
    <property type="entry name" value="MRG"/>
    <property type="match status" value="1"/>
</dbReference>
<dbReference type="Gene3D" id="2.30.30.140">
    <property type="match status" value="1"/>
</dbReference>